<dbReference type="PANTHER" id="PTHR28141:SF1">
    <property type="entry name" value="2',3'-CYCLIC-NUCLEOTIDE 3'-PHOSPHODIESTERASE"/>
    <property type="match status" value="1"/>
</dbReference>
<dbReference type="Gene3D" id="3.90.1140.10">
    <property type="entry name" value="Cyclic phosphodiesterase"/>
    <property type="match status" value="1"/>
</dbReference>
<dbReference type="AlphaFoldDB" id="A0A0H2RKX2"/>
<dbReference type="GO" id="GO:0004113">
    <property type="term" value="F:2',3'-cyclic-nucleotide 3'-phosphodiesterase activity"/>
    <property type="evidence" value="ECO:0007669"/>
    <property type="project" value="TreeGrafter"/>
</dbReference>
<dbReference type="SUPFAM" id="SSF55144">
    <property type="entry name" value="LigT-like"/>
    <property type="match status" value="1"/>
</dbReference>
<organism evidence="1 2">
    <name type="scientific">Schizopora paradoxa</name>
    <dbReference type="NCBI Taxonomy" id="27342"/>
    <lineage>
        <taxon>Eukaryota</taxon>
        <taxon>Fungi</taxon>
        <taxon>Dikarya</taxon>
        <taxon>Basidiomycota</taxon>
        <taxon>Agaricomycotina</taxon>
        <taxon>Agaricomycetes</taxon>
        <taxon>Hymenochaetales</taxon>
        <taxon>Schizoporaceae</taxon>
        <taxon>Schizopora</taxon>
    </lineage>
</organism>
<keyword evidence="2" id="KW-1185">Reference proteome</keyword>
<dbReference type="InterPro" id="IPR009097">
    <property type="entry name" value="Cyclic_Pdiesterase"/>
</dbReference>
<gene>
    <name evidence="1" type="ORF">SCHPADRAFT_413764</name>
</gene>
<dbReference type="Pfam" id="PF07823">
    <property type="entry name" value="CPDase"/>
    <property type="match status" value="1"/>
</dbReference>
<evidence type="ECO:0008006" key="3">
    <source>
        <dbReference type="Google" id="ProtNLM"/>
    </source>
</evidence>
<dbReference type="InterPro" id="IPR012386">
    <property type="entry name" value="Cyclic-nucl_3Pdiesterase"/>
</dbReference>
<dbReference type="Proteomes" id="UP000053477">
    <property type="component" value="Unassembled WGS sequence"/>
</dbReference>
<dbReference type="STRING" id="27342.A0A0H2RKX2"/>
<dbReference type="PANTHER" id="PTHR28141">
    <property type="entry name" value="2',3'-CYCLIC-NUCLEOTIDE 3'-PHOSPHODIESTERASE"/>
    <property type="match status" value="1"/>
</dbReference>
<evidence type="ECO:0000313" key="2">
    <source>
        <dbReference type="Proteomes" id="UP000053477"/>
    </source>
</evidence>
<reference evidence="1 2" key="1">
    <citation type="submission" date="2015-04" db="EMBL/GenBank/DDBJ databases">
        <title>Complete genome sequence of Schizopora paradoxa KUC8140, a cosmopolitan wood degrader in East Asia.</title>
        <authorList>
            <consortium name="DOE Joint Genome Institute"/>
            <person name="Min B."/>
            <person name="Park H."/>
            <person name="Jang Y."/>
            <person name="Kim J.-J."/>
            <person name="Kim K.H."/>
            <person name="Pangilinan J."/>
            <person name="Lipzen A."/>
            <person name="Riley R."/>
            <person name="Grigoriev I.V."/>
            <person name="Spatafora J.W."/>
            <person name="Choi I.-G."/>
        </authorList>
    </citation>
    <scope>NUCLEOTIDE SEQUENCE [LARGE SCALE GENOMIC DNA]</scope>
    <source>
        <strain evidence="1 2">KUC8140</strain>
    </source>
</reference>
<sequence length="187" mass="21727">MRVSLWLLPPQHNALSFKWIMDHPERFGALYPLSNAYPHITLATIESNSSLEDSVQRLRNAVQKIGKSTIQIEFESIDTKHEYLRSCFLRVKRTPELTKLMCMTNKALGTRREPPDFPCQPIFYVPTQRFPEREWVVRILKQTIEPRLSEFSYDVSCMAIVVCDGDCNDWKVVEYIPLVCFLASSDP</sequence>
<dbReference type="GO" id="GO:0009187">
    <property type="term" value="P:cyclic nucleotide metabolic process"/>
    <property type="evidence" value="ECO:0007669"/>
    <property type="project" value="TreeGrafter"/>
</dbReference>
<name>A0A0H2RKX2_9AGAM</name>
<dbReference type="InParanoid" id="A0A0H2RKX2"/>
<dbReference type="EMBL" id="KQ085976">
    <property type="protein sequence ID" value="KLO12499.1"/>
    <property type="molecule type" value="Genomic_DNA"/>
</dbReference>
<protein>
    <recommendedName>
        <fullName evidence="3">LigT-like protein</fullName>
    </recommendedName>
</protein>
<evidence type="ECO:0000313" key="1">
    <source>
        <dbReference type="EMBL" id="KLO12499.1"/>
    </source>
</evidence>
<proteinExistence type="predicted"/>
<accession>A0A0H2RKX2</accession>